<evidence type="ECO:0000313" key="1">
    <source>
        <dbReference type="EMBL" id="KAJ8008550.1"/>
    </source>
</evidence>
<dbReference type="EMBL" id="CM055735">
    <property type="protein sequence ID" value="KAJ8008550.1"/>
    <property type="molecule type" value="Genomic_DNA"/>
</dbReference>
<sequence length="406" mass="45965">MQKLSWAQENDITAEKTDVKDAFLFLCLAPSDLPNTRMSVGRMVWLFSTVTVLQLVSVTVLQLPSGAVNPTEMETGVTSQSTCPDGWHQNGHRCFSFYPVWATWVSAESYCSQSGGNLASIHSPDQQVFIQDLVKRHTNQPVWIGGYDITQKGVWLWSDGSVFYNFHGEEEPIISGHGKNCMELHTGGGRGWNDASCEELRFYVCSMKTRSNVDLLQSQKNIPQTGLVEGASLYDVMWTASERVADETLHYASAFLSRMYAGHLPVLRYTEFCHQEALYLNRSISMLEELIRTLEGPEDIKQFLQRTHQHYELTLKNVELKLLLLIKPPGGVGRKDMPGTIERSLIEKYQDVMDINKAVNIFRVNMINEKALFTSSWFPTGYEEEVEDQTSFLLSVESGPDLNVRL</sequence>
<comment type="caution">
    <text evidence="1">The sequence shown here is derived from an EMBL/GenBank/DDBJ whole genome shotgun (WGS) entry which is preliminary data.</text>
</comment>
<organism evidence="1 2">
    <name type="scientific">Dallia pectoralis</name>
    <name type="common">Alaska blackfish</name>
    <dbReference type="NCBI Taxonomy" id="75939"/>
    <lineage>
        <taxon>Eukaryota</taxon>
        <taxon>Metazoa</taxon>
        <taxon>Chordata</taxon>
        <taxon>Craniata</taxon>
        <taxon>Vertebrata</taxon>
        <taxon>Euteleostomi</taxon>
        <taxon>Actinopterygii</taxon>
        <taxon>Neopterygii</taxon>
        <taxon>Teleostei</taxon>
        <taxon>Protacanthopterygii</taxon>
        <taxon>Esociformes</taxon>
        <taxon>Umbridae</taxon>
        <taxon>Dallia</taxon>
    </lineage>
</organism>
<gene>
    <name evidence="1" type="ORF">DPEC_G00106060</name>
</gene>
<accession>A0ACC2GYE6</accession>
<proteinExistence type="predicted"/>
<name>A0ACC2GYE6_DALPE</name>
<evidence type="ECO:0000313" key="2">
    <source>
        <dbReference type="Proteomes" id="UP001157502"/>
    </source>
</evidence>
<keyword evidence="2" id="KW-1185">Reference proteome</keyword>
<protein>
    <submittedName>
        <fullName evidence="1">Uncharacterized protein</fullName>
    </submittedName>
</protein>
<dbReference type="Proteomes" id="UP001157502">
    <property type="component" value="Chromosome 8"/>
</dbReference>
<reference evidence="1" key="1">
    <citation type="submission" date="2021-05" db="EMBL/GenBank/DDBJ databases">
        <authorList>
            <person name="Pan Q."/>
            <person name="Jouanno E."/>
            <person name="Zahm M."/>
            <person name="Klopp C."/>
            <person name="Cabau C."/>
            <person name="Louis A."/>
            <person name="Berthelot C."/>
            <person name="Parey E."/>
            <person name="Roest Crollius H."/>
            <person name="Montfort J."/>
            <person name="Robinson-Rechavi M."/>
            <person name="Bouchez O."/>
            <person name="Lampietro C."/>
            <person name="Lopez Roques C."/>
            <person name="Donnadieu C."/>
            <person name="Postlethwait J."/>
            <person name="Bobe J."/>
            <person name="Dillon D."/>
            <person name="Chandos A."/>
            <person name="von Hippel F."/>
            <person name="Guiguen Y."/>
        </authorList>
    </citation>
    <scope>NUCLEOTIDE SEQUENCE</scope>
    <source>
        <strain evidence="1">YG-Jan2019</strain>
    </source>
</reference>